<protein>
    <submittedName>
        <fullName evidence="1">Uncharacterized protein</fullName>
    </submittedName>
</protein>
<keyword evidence="2" id="KW-1185">Reference proteome</keyword>
<accession>A0ABU7WRX5</accession>
<dbReference type="RefSeq" id="WP_331786768.1">
    <property type="nucleotide sequence ID" value="NZ_JAVFKM010000005.1"/>
</dbReference>
<dbReference type="EMBL" id="JAVFKM010000005">
    <property type="protein sequence ID" value="MEF3114270.1"/>
    <property type="molecule type" value="Genomic_DNA"/>
</dbReference>
<sequence>MPVEVKQDTTHEKPLGKGAVEVVHDTRPGTLPAGVKYDVTFPLSVGGEWELVGLSLEDIEVV</sequence>
<organism evidence="1 2">
    <name type="scientific">Streptomyces chrestomyceticus</name>
    <dbReference type="NCBI Taxonomy" id="68185"/>
    <lineage>
        <taxon>Bacteria</taxon>
        <taxon>Bacillati</taxon>
        <taxon>Actinomycetota</taxon>
        <taxon>Actinomycetes</taxon>
        <taxon>Kitasatosporales</taxon>
        <taxon>Streptomycetaceae</taxon>
        <taxon>Streptomyces</taxon>
    </lineage>
</organism>
<evidence type="ECO:0000313" key="1">
    <source>
        <dbReference type="EMBL" id="MEF3114270.1"/>
    </source>
</evidence>
<evidence type="ECO:0000313" key="2">
    <source>
        <dbReference type="Proteomes" id="UP001348265"/>
    </source>
</evidence>
<dbReference type="Proteomes" id="UP001348265">
    <property type="component" value="Unassembled WGS sequence"/>
</dbReference>
<gene>
    <name evidence="1" type="ORF">RB636_13880</name>
</gene>
<name>A0ABU7WRX5_9ACTN</name>
<proteinExistence type="predicted"/>
<reference evidence="1 2" key="1">
    <citation type="submission" date="2023-08" db="EMBL/GenBank/DDBJ databases">
        <authorList>
            <person name="Sharma P."/>
            <person name="Verma V."/>
            <person name="Mohan M.K."/>
            <person name="Dubey A.K."/>
        </authorList>
    </citation>
    <scope>NUCLEOTIDE SEQUENCE [LARGE SCALE GENOMIC DNA]</scope>
    <source>
        <strain evidence="1 2">ADP4</strain>
    </source>
</reference>
<comment type="caution">
    <text evidence="1">The sequence shown here is derived from an EMBL/GenBank/DDBJ whole genome shotgun (WGS) entry which is preliminary data.</text>
</comment>